<name>A0ABW6HTJ8_9FLAO</name>
<dbReference type="Proteomes" id="UP001600109">
    <property type="component" value="Unassembled WGS sequence"/>
</dbReference>
<accession>A0ABW6HTJ8</accession>
<sequence length="465" mass="53822">MKQSNNKNFATELKIIEQLENFKRHKVTLEDGSGEAYLTKSNTDYHLSFDGIFPYSTDKKIKILIDGEPFTLKSNDFQKPLHSRLAEIPAQHTFDIDGVYKGDLNNSSFFRMFFFDDSKRTDIFHSKLETAKHDGIIPWAFGCVRLTVMQKWYDITQHRNGENSYFIIENLDAVTLEEFQEDSYAIQKGIGFLIGYMPGGENYIFSGENFIYQRLARNSLKSIFHPVTSNPYSKLFKEKEKEIADNYYGKLKVIPASVISELINQLRQNMDFSVAIIFLMEVASLKSIVSMPGVFSVILESFANIIIIKQNKQEKLINDKDLVGKISCEMNTIIDKHAPKINPVAEIKIRRRINEINKPVNLNRLSNAEKLRAPFDQLKIKLTAEEEKAIDYRNYLLHGNILMNNEIKRTSEEIDNHMLHVSAKLYTLISKLILKSCGYDGYVINHSKFYEKNSIKSKEDYFEYI</sequence>
<keyword evidence="2" id="KW-1185">Reference proteome</keyword>
<proteinExistence type="predicted"/>
<evidence type="ECO:0008006" key="3">
    <source>
        <dbReference type="Google" id="ProtNLM"/>
    </source>
</evidence>
<reference evidence="1 2" key="1">
    <citation type="submission" date="2024-06" db="EMBL/GenBank/DDBJ databases">
        <title>Flavobacterium spp. isolated from glacier.</title>
        <authorList>
            <person name="Han D."/>
        </authorList>
    </citation>
    <scope>NUCLEOTIDE SEQUENCE [LARGE SCALE GENOMIC DNA]</scope>
    <source>
        <strain evidence="1 2">LS2P90</strain>
    </source>
</reference>
<dbReference type="EMBL" id="JBHZPZ010000003">
    <property type="protein sequence ID" value="MFE3867042.1"/>
    <property type="molecule type" value="Genomic_DNA"/>
</dbReference>
<protein>
    <recommendedName>
        <fullName evidence="3">ApeA N-terminal domain-containing protein</fullName>
    </recommendedName>
</protein>
<comment type="caution">
    <text evidence="1">The sequence shown here is derived from an EMBL/GenBank/DDBJ whole genome shotgun (WGS) entry which is preliminary data.</text>
</comment>
<evidence type="ECO:0000313" key="1">
    <source>
        <dbReference type="EMBL" id="MFE3867042.1"/>
    </source>
</evidence>
<evidence type="ECO:0000313" key="2">
    <source>
        <dbReference type="Proteomes" id="UP001600109"/>
    </source>
</evidence>
<dbReference type="RefSeq" id="WP_379853692.1">
    <property type="nucleotide sequence ID" value="NZ_JBHZPZ010000003.1"/>
</dbReference>
<gene>
    <name evidence="1" type="ORF">ACFX5E_03020</name>
</gene>
<organism evidence="1 2">
    <name type="scientific">Flavobacterium xylosi</name>
    <dbReference type="NCBI Taxonomy" id="3230415"/>
    <lineage>
        <taxon>Bacteria</taxon>
        <taxon>Pseudomonadati</taxon>
        <taxon>Bacteroidota</taxon>
        <taxon>Flavobacteriia</taxon>
        <taxon>Flavobacteriales</taxon>
        <taxon>Flavobacteriaceae</taxon>
        <taxon>Flavobacterium</taxon>
    </lineage>
</organism>